<dbReference type="Proteomes" id="UP000236547">
    <property type="component" value="Unassembled WGS sequence"/>
</dbReference>
<evidence type="ECO:0000313" key="2">
    <source>
        <dbReference type="Proteomes" id="UP000236547"/>
    </source>
</evidence>
<name>A0ABX4W5V9_VIBDI</name>
<reference evidence="1 2" key="1">
    <citation type="submission" date="2018-01" db="EMBL/GenBank/DDBJ databases">
        <title>Draft genome sequences of six Vibrio diazotrophicus strains isolated from deep-sea sediments of the Baltic Sea.</title>
        <authorList>
            <person name="Castillo D."/>
            <person name="Vandieken V."/>
            <person name="Chiang O."/>
            <person name="Middelboe M."/>
        </authorList>
    </citation>
    <scope>NUCLEOTIDE SEQUENCE [LARGE SCALE GENOMIC DNA]</scope>
    <source>
        <strain evidence="1 2">65.10M</strain>
    </source>
</reference>
<accession>A0ABX4W5V9</accession>
<dbReference type="RefSeq" id="WP_102969445.1">
    <property type="nucleotide sequence ID" value="NZ_POSM01000034.1"/>
</dbReference>
<gene>
    <name evidence="1" type="ORF">C1O25_18650</name>
</gene>
<proteinExistence type="predicted"/>
<evidence type="ECO:0000313" key="1">
    <source>
        <dbReference type="EMBL" id="PNH98458.1"/>
    </source>
</evidence>
<comment type="caution">
    <text evidence="1">The sequence shown here is derived from an EMBL/GenBank/DDBJ whole genome shotgun (WGS) entry which is preliminary data.</text>
</comment>
<protein>
    <submittedName>
        <fullName evidence="1">Uncharacterized protein</fullName>
    </submittedName>
</protein>
<keyword evidence="2" id="KW-1185">Reference proteome</keyword>
<organism evidence="1 2">
    <name type="scientific">Vibrio diazotrophicus</name>
    <dbReference type="NCBI Taxonomy" id="685"/>
    <lineage>
        <taxon>Bacteria</taxon>
        <taxon>Pseudomonadati</taxon>
        <taxon>Pseudomonadota</taxon>
        <taxon>Gammaproteobacteria</taxon>
        <taxon>Vibrionales</taxon>
        <taxon>Vibrionaceae</taxon>
        <taxon>Vibrio</taxon>
    </lineage>
</organism>
<sequence length="181" mass="20977">MTWWIAFTIAVLGWYFTATQNAKNSARTLINQEIKEARTKLHELIVSCSSEGCELPLKPMNEEFVKMQTYIVSIQELDRLYASYHLPYFKHIRIVSVPLATLTKLSEHENLSGIKKFIRHWVLPQSHGAGVNRYMDFDLSDHASSIRISLTDDMKGMTEEQRLAMLNLQYKELCLAYQFVS</sequence>
<dbReference type="EMBL" id="POSM01000034">
    <property type="protein sequence ID" value="PNH98458.1"/>
    <property type="molecule type" value="Genomic_DNA"/>
</dbReference>